<evidence type="ECO:0000256" key="6">
    <source>
        <dbReference type="ARBA" id="ARBA00022670"/>
    </source>
</evidence>
<feature type="transmembrane region" description="Helical" evidence="17">
    <location>
        <begin position="588"/>
        <end position="610"/>
    </location>
</feature>
<keyword evidence="7 15" id="KW-0479">Metal-binding</keyword>
<evidence type="ECO:0000256" key="14">
    <source>
        <dbReference type="ARBA" id="ARBA00023180"/>
    </source>
</evidence>
<feature type="active site" description="Charge relay system" evidence="15">
    <location>
        <position position="296"/>
    </location>
</feature>
<dbReference type="PANTHER" id="PTHR14218">
    <property type="entry name" value="PROTEASE S8 TRIPEPTIDYL PEPTIDASE I CLN2"/>
    <property type="match status" value="1"/>
</dbReference>
<evidence type="ECO:0000256" key="9">
    <source>
        <dbReference type="ARBA" id="ARBA00022801"/>
    </source>
</evidence>
<dbReference type="InterPro" id="IPR036852">
    <property type="entry name" value="Peptidase_S8/S53_dom_sf"/>
</dbReference>
<evidence type="ECO:0000256" key="10">
    <source>
        <dbReference type="ARBA" id="ARBA00022825"/>
    </source>
</evidence>
<dbReference type="STRING" id="47428.A0A284RLZ4"/>
<dbReference type="SMART" id="SM00944">
    <property type="entry name" value="Pro-kuma_activ"/>
    <property type="match status" value="1"/>
</dbReference>
<keyword evidence="14" id="KW-0325">Glycoprotein</keyword>
<evidence type="ECO:0000256" key="18">
    <source>
        <dbReference type="SAM" id="SignalP"/>
    </source>
</evidence>
<dbReference type="InterPro" id="IPR030400">
    <property type="entry name" value="Sedolisin_dom"/>
</dbReference>
<feature type="region of interest" description="Disordered" evidence="16">
    <location>
        <begin position="1043"/>
        <end position="1063"/>
    </location>
</feature>
<feature type="binding site" evidence="15">
    <location>
        <position position="567"/>
    </location>
    <ligand>
        <name>Ca(2+)</name>
        <dbReference type="ChEBI" id="CHEBI:29108"/>
    </ligand>
</feature>
<evidence type="ECO:0000256" key="2">
    <source>
        <dbReference type="ARBA" id="ARBA00002451"/>
    </source>
</evidence>
<dbReference type="GO" id="GO:0004252">
    <property type="term" value="F:serine-type endopeptidase activity"/>
    <property type="evidence" value="ECO:0007669"/>
    <property type="project" value="UniProtKB-UniRule"/>
</dbReference>
<evidence type="ECO:0000313" key="21">
    <source>
        <dbReference type="Proteomes" id="UP000219338"/>
    </source>
</evidence>
<dbReference type="InterPro" id="IPR050819">
    <property type="entry name" value="Tripeptidyl-peptidase_I"/>
</dbReference>
<feature type="region of interest" description="Disordered" evidence="16">
    <location>
        <begin position="1090"/>
        <end position="1126"/>
    </location>
</feature>
<dbReference type="Proteomes" id="UP000219338">
    <property type="component" value="Unassembled WGS sequence"/>
</dbReference>
<dbReference type="GO" id="GO:0005576">
    <property type="term" value="C:extracellular region"/>
    <property type="evidence" value="ECO:0007669"/>
    <property type="project" value="UniProtKB-SubCell"/>
</dbReference>
<evidence type="ECO:0000256" key="1">
    <source>
        <dbReference type="ARBA" id="ARBA00001910"/>
    </source>
</evidence>
<gene>
    <name evidence="20" type="ORF">ARMOST_13164</name>
</gene>
<evidence type="ECO:0000256" key="3">
    <source>
        <dbReference type="ARBA" id="ARBA00004239"/>
    </source>
</evidence>
<comment type="catalytic activity">
    <reaction evidence="1">
        <text>Release of an N-terminal tripeptide from a polypeptide.</text>
        <dbReference type="EC" id="3.4.14.10"/>
    </reaction>
</comment>
<feature type="binding site" evidence="15">
    <location>
        <position position="569"/>
    </location>
    <ligand>
        <name>Ca(2+)</name>
        <dbReference type="ChEBI" id="CHEBI:29108"/>
    </ligand>
</feature>
<feature type="chain" id="PRO_5013057843" description="tripeptidyl-peptidase II" evidence="18">
    <location>
        <begin position="20"/>
        <end position="1266"/>
    </location>
</feature>
<keyword evidence="8 18" id="KW-0732">Signal</keyword>
<dbReference type="PROSITE" id="PS51695">
    <property type="entry name" value="SEDOLISIN"/>
    <property type="match status" value="1"/>
</dbReference>
<dbReference type="Pfam" id="PF09286">
    <property type="entry name" value="Pro-kuma_activ"/>
    <property type="match status" value="1"/>
</dbReference>
<dbReference type="EMBL" id="FUEG01000011">
    <property type="protein sequence ID" value="SJL09783.1"/>
    <property type="molecule type" value="Genomic_DNA"/>
</dbReference>
<evidence type="ECO:0000256" key="8">
    <source>
        <dbReference type="ARBA" id="ARBA00022729"/>
    </source>
</evidence>
<dbReference type="CDD" id="cd11377">
    <property type="entry name" value="Pro-peptidase_S53"/>
    <property type="match status" value="1"/>
</dbReference>
<dbReference type="AlphaFoldDB" id="A0A284RLZ4"/>
<keyword evidence="13" id="KW-0865">Zymogen</keyword>
<accession>A0A284RLZ4</accession>
<sequence>MLWSFVLLLGAAPPLGVIANPFATKRWSDLVEKHSWAEIPRGWEHVRSPDSEHILEMRIGLKQNRIYELIDSLYQISDPKHDRYGKHLSKQEADALVAPHPDSVEAVESWLSHHGLKTDDITFRSGGGEWIVIPMTISQAETMLGAKYGLYRHSNSSSYVVRTLSYSLPRELHNHINVVSPTTYFGTLRSMKATHFVQSNSADEVGSILSPEAVPPRSCASQITPACLKVLYNTTGYVPQATDVNSLGIAGYLDEFANRADLQTFFTAFLPNAVGTSFDTVTVNNGGDNQTDPGVEANLDIQYTEGMSFPTPNIYYSTGGSPPFDPDSQTPTNTNEPYLDWLNFVLAQDTIPQTISTSYGDDEQTVPDDYAFSVCNLFAELGVRGTTALFSSGDDGVGGGDCLTNDGNNTVLFQPAFPASCPFVTAVGGTIGINPETAVDFSGGGFSRLFPTPSYQLNAVNGFVEGLGSRFSGLFNPGGRAYPDVAAQGQNFVVVIGGGAFLVGGTSASSPTTAGVISLLNDFRLANGQSSLGFINPLIYANPGGFNDIVSGTNPGCGTQGFSAGKGWDPVTGLGTPDFLKLQAIVSAIQYVVLVIPSAVEVIFSTTLIFTNRGAGRRHLLLTVEGWSYLTLAILDLISHMLPAARDNLRTFETMDVIVGAASSLPILFYTTFLFLFTRAELFESLPSRFRKITQPMLLFFIPAIIILNELASLFGITHRATDTGSIFIGFRTDRDHDLWTFFTSLTLSLFTIYQAINFCIAFFRLINALRGQRNLEASSSDQAYLFRGIGWISGGLKLGTVETVVGFAHTSFSGALIRRVLRLLARACLCIGVVKGLDTVENFAMFRAENGFPGKRKEKHGDSRFRPLISNPQSSTFRQLSPSATEFHTATRALGRGIAPRATSGLPGMNQLASLKTEPSAQRVTIHFAQGTPLLQMRRFSSLDITSPNASVTSRPGADDSSAGDDSTPSSYNSSTGLRGSILPGTLNAASESSGDSLHAVHELASQFPVLPPRALVERNSMIPTPRGKSRRTVSGLVPWPETEEEFPTERRTPIPSPLRSRSMRNYSIPLSLQTTDSDGYTITSTPGITIRESESSTQQTTPATSIYDLDKGKTQDEVRRRSLLRPRNVPSQWVESSTSGVVERHRRPSAMSFVASPTSIPPHMRRDSDVSKARSLYDETDAVPNSGKDPFVGEMDRRRSSVARIKSVGKVNRRYTPTPVWGETRGSIYIEPIMIPPKAAEISNVQIIQGDDDGRDFAAGSSGV</sequence>
<evidence type="ECO:0000256" key="5">
    <source>
        <dbReference type="ARBA" id="ARBA00022525"/>
    </source>
</evidence>
<evidence type="ECO:0000256" key="12">
    <source>
        <dbReference type="ARBA" id="ARBA00023026"/>
    </source>
</evidence>
<dbReference type="GO" id="GO:0046872">
    <property type="term" value="F:metal ion binding"/>
    <property type="evidence" value="ECO:0007669"/>
    <property type="project" value="UniProtKB-UniRule"/>
</dbReference>
<dbReference type="PANTHER" id="PTHR14218:SF15">
    <property type="entry name" value="TRIPEPTIDYL-PEPTIDASE 1"/>
    <property type="match status" value="1"/>
</dbReference>
<feature type="binding site" evidence="15">
    <location>
        <position position="549"/>
    </location>
    <ligand>
        <name>Ca(2+)</name>
        <dbReference type="ChEBI" id="CHEBI:29108"/>
    </ligand>
</feature>
<feature type="transmembrane region" description="Helical" evidence="17">
    <location>
        <begin position="622"/>
        <end position="645"/>
    </location>
</feature>
<dbReference type="Gene3D" id="3.40.50.200">
    <property type="entry name" value="Peptidase S8/S53 domain"/>
    <property type="match status" value="1"/>
</dbReference>
<keyword evidence="17" id="KW-1133">Transmembrane helix</keyword>
<dbReference type="SUPFAM" id="SSF54897">
    <property type="entry name" value="Protease propeptides/inhibitors"/>
    <property type="match status" value="1"/>
</dbReference>
<proteinExistence type="predicted"/>
<protein>
    <recommendedName>
        <fullName evidence="4">tripeptidyl-peptidase II</fullName>
        <ecNumber evidence="4">3.4.14.10</ecNumber>
    </recommendedName>
</protein>
<keyword evidence="10 15" id="KW-0720">Serine protease</keyword>
<feature type="transmembrane region" description="Helical" evidence="17">
    <location>
        <begin position="657"/>
        <end position="677"/>
    </location>
</feature>
<keyword evidence="9 15" id="KW-0378">Hydrolase</keyword>
<feature type="active site" description="Charge relay system" evidence="15">
    <location>
        <position position="300"/>
    </location>
</feature>
<dbReference type="InterPro" id="IPR023828">
    <property type="entry name" value="Peptidase_S8_Ser-AS"/>
</dbReference>
<feature type="active site" description="Charge relay system" evidence="15">
    <location>
        <position position="507"/>
    </location>
</feature>
<feature type="region of interest" description="Disordered" evidence="16">
    <location>
        <begin position="947"/>
        <end position="995"/>
    </location>
</feature>
<dbReference type="CDD" id="cd04056">
    <property type="entry name" value="Peptidases_S53"/>
    <property type="match status" value="1"/>
</dbReference>
<feature type="compositionally biased region" description="Low complexity" evidence="16">
    <location>
        <begin position="955"/>
        <end position="972"/>
    </location>
</feature>
<keyword evidence="5" id="KW-0964">Secreted</keyword>
<dbReference type="OrthoDB" id="409122at2759"/>
<comment type="function">
    <text evidence="2">Secreted tripeptidyl-peptidase which degrades proteins at acidic pHs and is involved in virulence.</text>
</comment>
<dbReference type="GO" id="GO:0006508">
    <property type="term" value="P:proteolysis"/>
    <property type="evidence" value="ECO:0007669"/>
    <property type="project" value="UniProtKB-KW"/>
</dbReference>
<organism evidence="20 21">
    <name type="scientific">Armillaria ostoyae</name>
    <name type="common">Armillaria root rot fungus</name>
    <dbReference type="NCBI Taxonomy" id="47428"/>
    <lineage>
        <taxon>Eukaryota</taxon>
        <taxon>Fungi</taxon>
        <taxon>Dikarya</taxon>
        <taxon>Basidiomycota</taxon>
        <taxon>Agaricomycotina</taxon>
        <taxon>Agaricomycetes</taxon>
        <taxon>Agaricomycetidae</taxon>
        <taxon>Agaricales</taxon>
        <taxon>Marasmiineae</taxon>
        <taxon>Physalacriaceae</taxon>
        <taxon>Armillaria</taxon>
    </lineage>
</organism>
<evidence type="ECO:0000256" key="15">
    <source>
        <dbReference type="PROSITE-ProRule" id="PRU01032"/>
    </source>
</evidence>
<feature type="transmembrane region" description="Helical" evidence="17">
    <location>
        <begin position="739"/>
        <end position="764"/>
    </location>
</feature>
<keyword evidence="17" id="KW-0812">Transmembrane</keyword>
<evidence type="ECO:0000313" key="20">
    <source>
        <dbReference type="EMBL" id="SJL09783.1"/>
    </source>
</evidence>
<dbReference type="EC" id="3.4.14.10" evidence="4"/>
<dbReference type="PROSITE" id="PS00138">
    <property type="entry name" value="SUBTILASE_SER"/>
    <property type="match status" value="1"/>
</dbReference>
<keyword evidence="11 15" id="KW-0106">Calcium</keyword>
<reference evidence="21" key="1">
    <citation type="journal article" date="2017" name="Nat. Ecol. Evol.">
        <title>Genome expansion and lineage-specific genetic innovations in the forest pathogenic fungi Armillaria.</title>
        <authorList>
            <person name="Sipos G."/>
            <person name="Prasanna A.N."/>
            <person name="Walter M.C."/>
            <person name="O'Connor E."/>
            <person name="Balint B."/>
            <person name="Krizsan K."/>
            <person name="Kiss B."/>
            <person name="Hess J."/>
            <person name="Varga T."/>
            <person name="Slot J."/>
            <person name="Riley R."/>
            <person name="Boka B."/>
            <person name="Rigling D."/>
            <person name="Barry K."/>
            <person name="Lee J."/>
            <person name="Mihaltcheva S."/>
            <person name="LaButti K."/>
            <person name="Lipzen A."/>
            <person name="Waldron R."/>
            <person name="Moloney N.M."/>
            <person name="Sperisen C."/>
            <person name="Kredics L."/>
            <person name="Vagvoelgyi C."/>
            <person name="Patrignani A."/>
            <person name="Fitzpatrick D."/>
            <person name="Nagy I."/>
            <person name="Doyle S."/>
            <person name="Anderson J.B."/>
            <person name="Grigoriev I.V."/>
            <person name="Gueldener U."/>
            <person name="Muensterkoetter M."/>
            <person name="Nagy L.G."/>
        </authorList>
    </citation>
    <scope>NUCLEOTIDE SEQUENCE [LARGE SCALE GENOMIC DNA]</scope>
    <source>
        <strain evidence="21">C18/9</strain>
    </source>
</reference>
<keyword evidence="6 15" id="KW-0645">Protease</keyword>
<feature type="binding site" evidence="15">
    <location>
        <position position="548"/>
    </location>
    <ligand>
        <name>Ca(2+)</name>
        <dbReference type="ChEBI" id="CHEBI:29108"/>
    </ligand>
</feature>
<dbReference type="SUPFAM" id="SSF52743">
    <property type="entry name" value="Subtilisin-like"/>
    <property type="match status" value="1"/>
</dbReference>
<feature type="domain" description="Peptidase S53" evidence="19">
    <location>
        <begin position="222"/>
        <end position="589"/>
    </location>
</feature>
<feature type="compositionally biased region" description="Basic and acidic residues" evidence="16">
    <location>
        <begin position="1110"/>
        <end position="1122"/>
    </location>
</feature>
<comment type="cofactor">
    <cofactor evidence="15">
        <name>Ca(2+)</name>
        <dbReference type="ChEBI" id="CHEBI:29108"/>
    </cofactor>
    <text evidence="15">Binds 1 Ca(2+) ion per subunit.</text>
</comment>
<evidence type="ECO:0000256" key="16">
    <source>
        <dbReference type="SAM" id="MobiDB-lite"/>
    </source>
</evidence>
<evidence type="ECO:0000256" key="11">
    <source>
        <dbReference type="ARBA" id="ARBA00022837"/>
    </source>
</evidence>
<keyword evidence="21" id="KW-1185">Reference proteome</keyword>
<dbReference type="GO" id="GO:0008240">
    <property type="term" value="F:tripeptidyl-peptidase activity"/>
    <property type="evidence" value="ECO:0007669"/>
    <property type="project" value="UniProtKB-EC"/>
</dbReference>
<evidence type="ECO:0000256" key="7">
    <source>
        <dbReference type="ARBA" id="ARBA00022723"/>
    </source>
</evidence>
<name>A0A284RLZ4_ARMOS</name>
<evidence type="ECO:0000256" key="17">
    <source>
        <dbReference type="SAM" id="Phobius"/>
    </source>
</evidence>
<dbReference type="InterPro" id="IPR015366">
    <property type="entry name" value="S53_propep"/>
</dbReference>
<evidence type="ECO:0000256" key="13">
    <source>
        <dbReference type="ARBA" id="ARBA00023145"/>
    </source>
</evidence>
<dbReference type="FunFam" id="3.40.50.200:FF:000015">
    <property type="entry name" value="Tripeptidyl peptidase A"/>
    <property type="match status" value="1"/>
</dbReference>
<keyword evidence="17" id="KW-0472">Membrane</keyword>
<evidence type="ECO:0000259" key="19">
    <source>
        <dbReference type="PROSITE" id="PS51695"/>
    </source>
</evidence>
<keyword evidence="12" id="KW-0843">Virulence</keyword>
<feature type="signal peptide" evidence="18">
    <location>
        <begin position="1"/>
        <end position="19"/>
    </location>
</feature>
<comment type="subcellular location">
    <subcellularLocation>
        <location evidence="3">Secreted</location>
        <location evidence="3">Extracellular space</location>
    </subcellularLocation>
</comment>
<feature type="transmembrane region" description="Helical" evidence="17">
    <location>
        <begin position="698"/>
        <end position="719"/>
    </location>
</feature>
<feature type="compositionally biased region" description="Polar residues" evidence="16">
    <location>
        <begin position="1097"/>
        <end position="1106"/>
    </location>
</feature>
<evidence type="ECO:0000256" key="4">
    <source>
        <dbReference type="ARBA" id="ARBA00012462"/>
    </source>
</evidence>